<keyword evidence="3 4" id="KW-0732">Signal</keyword>
<dbReference type="InterPro" id="IPR005950">
    <property type="entry name" value="ModA"/>
</dbReference>
<dbReference type="Proteomes" id="UP001285521">
    <property type="component" value="Unassembled WGS sequence"/>
</dbReference>
<name>A0ABU4T0D3_9PSEU</name>
<dbReference type="PANTHER" id="PTHR30632:SF0">
    <property type="entry name" value="SULFATE-BINDING PROTEIN"/>
    <property type="match status" value="1"/>
</dbReference>
<dbReference type="PIRSF" id="PIRSF004846">
    <property type="entry name" value="ModA"/>
    <property type="match status" value="1"/>
</dbReference>
<organism evidence="5 6">
    <name type="scientific">Lentzea miocenica</name>
    <dbReference type="NCBI Taxonomy" id="3095431"/>
    <lineage>
        <taxon>Bacteria</taxon>
        <taxon>Bacillati</taxon>
        <taxon>Actinomycetota</taxon>
        <taxon>Actinomycetes</taxon>
        <taxon>Pseudonocardiales</taxon>
        <taxon>Pseudonocardiaceae</taxon>
        <taxon>Lentzea</taxon>
    </lineage>
</organism>
<dbReference type="NCBIfam" id="TIGR01256">
    <property type="entry name" value="modA"/>
    <property type="match status" value="1"/>
</dbReference>
<keyword evidence="6" id="KW-1185">Reference proteome</keyword>
<feature type="chain" id="PRO_5046433259" evidence="4">
    <location>
        <begin position="22"/>
        <end position="229"/>
    </location>
</feature>
<dbReference type="RefSeq" id="WP_319966666.1">
    <property type="nucleotide sequence ID" value="NZ_JAXAVW010000011.1"/>
</dbReference>
<keyword evidence="2" id="KW-0479">Metal-binding</keyword>
<evidence type="ECO:0000256" key="2">
    <source>
        <dbReference type="ARBA" id="ARBA00022723"/>
    </source>
</evidence>
<evidence type="ECO:0000313" key="6">
    <source>
        <dbReference type="Proteomes" id="UP001285521"/>
    </source>
</evidence>
<gene>
    <name evidence="5" type="primary">modA</name>
    <name evidence="5" type="ORF">SK803_15430</name>
</gene>
<dbReference type="EMBL" id="JAXAVW010000011">
    <property type="protein sequence ID" value="MDX8031616.1"/>
    <property type="molecule type" value="Genomic_DNA"/>
</dbReference>
<dbReference type="PROSITE" id="PS51257">
    <property type="entry name" value="PROKAR_LIPOPROTEIN"/>
    <property type="match status" value="1"/>
</dbReference>
<proteinExistence type="inferred from homology"/>
<comment type="caution">
    <text evidence="5">The sequence shown here is derived from an EMBL/GenBank/DDBJ whole genome shotgun (WGS) entry which is preliminary data.</text>
</comment>
<comment type="similarity">
    <text evidence="1">Belongs to the bacterial solute-binding protein ModA family.</text>
</comment>
<dbReference type="Gene3D" id="3.40.190.10">
    <property type="entry name" value="Periplasmic binding protein-like II"/>
    <property type="match status" value="2"/>
</dbReference>
<dbReference type="PANTHER" id="PTHR30632">
    <property type="entry name" value="MOLYBDATE-BINDING PERIPLASMIC PROTEIN"/>
    <property type="match status" value="1"/>
</dbReference>
<sequence length="229" mass="23968">MKRGVLLLVAALAACSPAPEADRPRPEDRPLTVYADTALTEAFTKIGKDFEASQGIEVEFLFGAGSALEKQLGADVDVFASASPDTMKTESKVFAVNRLVLAAAQGNPKNVTLSPRWNPQTSFAMCAEEAPCGAAAKLALKDAGLPAPKAVGQDSKETLAKLTTGEVDSAFAYATDAKPSLGLFAVPVLPDLKFPITIVSGSPEAKKFYDFVFSGQARAALTDAGFELP</sequence>
<reference evidence="5 6" key="1">
    <citation type="submission" date="2023-11" db="EMBL/GenBank/DDBJ databases">
        <title>Lentzea sokolovensis, sp. nov., Lentzea kristufkii, sp. nov., and Lentzea miocenensis, sp. nov., rare actinobacteria from Sokolov Coal Basin, Miocene lacustrine sediment, Czech Republic.</title>
        <authorList>
            <person name="Lara A."/>
            <person name="Kotroba L."/>
            <person name="Nouioui I."/>
            <person name="Neumann-Schaal M."/>
            <person name="Mast Y."/>
            <person name="Chronakova A."/>
        </authorList>
    </citation>
    <scope>NUCLEOTIDE SEQUENCE [LARGE SCALE GENOMIC DNA]</scope>
    <source>
        <strain evidence="5 6">BCCO 10_0856</strain>
    </source>
</reference>
<protein>
    <submittedName>
        <fullName evidence="5">Molybdate ABC transporter substrate-binding protein</fullName>
    </submittedName>
</protein>
<dbReference type="InterPro" id="IPR050682">
    <property type="entry name" value="ModA/WtpA"/>
</dbReference>
<evidence type="ECO:0000256" key="1">
    <source>
        <dbReference type="ARBA" id="ARBA00009175"/>
    </source>
</evidence>
<dbReference type="Pfam" id="PF13531">
    <property type="entry name" value="SBP_bac_11"/>
    <property type="match status" value="1"/>
</dbReference>
<evidence type="ECO:0000313" key="5">
    <source>
        <dbReference type="EMBL" id="MDX8031616.1"/>
    </source>
</evidence>
<feature type="signal peptide" evidence="4">
    <location>
        <begin position="1"/>
        <end position="21"/>
    </location>
</feature>
<dbReference type="SUPFAM" id="SSF53850">
    <property type="entry name" value="Periplasmic binding protein-like II"/>
    <property type="match status" value="1"/>
</dbReference>
<evidence type="ECO:0000256" key="4">
    <source>
        <dbReference type="SAM" id="SignalP"/>
    </source>
</evidence>
<reference evidence="5 6" key="2">
    <citation type="submission" date="2023-11" db="EMBL/GenBank/DDBJ databases">
        <authorList>
            <person name="Lara A.C."/>
            <person name="Chronakova A."/>
        </authorList>
    </citation>
    <scope>NUCLEOTIDE SEQUENCE [LARGE SCALE GENOMIC DNA]</scope>
    <source>
        <strain evidence="5 6">BCCO 10_0856</strain>
    </source>
</reference>
<evidence type="ECO:0000256" key="3">
    <source>
        <dbReference type="ARBA" id="ARBA00022729"/>
    </source>
</evidence>
<accession>A0ABU4T0D3</accession>